<evidence type="ECO:0000313" key="14">
    <source>
        <dbReference type="Proteomes" id="UP000054845"/>
    </source>
</evidence>
<comment type="catalytic activity">
    <reaction evidence="10">
        <text>N-terminal L-alanyl-L-prolyl-L-lysyl-[protein] + 3 S-adenosyl-L-methionine = N-terminal N,N,N-trimethyl-L-alanyl-L-prolyl-L-lysyl-[protein] + 3 S-adenosyl-L-homocysteine + 3 H(+)</text>
        <dbReference type="Rhea" id="RHEA:54712"/>
        <dbReference type="Rhea" id="RHEA-COMP:13785"/>
        <dbReference type="Rhea" id="RHEA-COMP:13971"/>
        <dbReference type="ChEBI" id="CHEBI:15378"/>
        <dbReference type="ChEBI" id="CHEBI:57856"/>
        <dbReference type="ChEBI" id="CHEBI:59789"/>
        <dbReference type="ChEBI" id="CHEBI:138057"/>
        <dbReference type="ChEBI" id="CHEBI:138315"/>
        <dbReference type="EC" id="2.1.1.244"/>
    </reaction>
</comment>
<dbReference type="InterPro" id="IPR029063">
    <property type="entry name" value="SAM-dependent_MTases_sf"/>
</dbReference>
<evidence type="ECO:0000313" key="13">
    <source>
        <dbReference type="EMBL" id="CEH18571.1"/>
    </source>
</evidence>
<feature type="binding site" evidence="11">
    <location>
        <position position="123"/>
    </location>
    <ligand>
        <name>S-adenosyl-L-methionine</name>
        <dbReference type="ChEBI" id="CHEBI:59789"/>
    </ligand>
</feature>
<feature type="binding site" evidence="11">
    <location>
        <position position="183"/>
    </location>
    <ligand>
        <name>S-adenosyl-L-methionine</name>
        <dbReference type="ChEBI" id="CHEBI:59789"/>
    </ligand>
</feature>
<accession>A0A0P1BRI8</accession>
<evidence type="ECO:0000256" key="5">
    <source>
        <dbReference type="ARBA" id="ARBA00039112"/>
    </source>
</evidence>
<dbReference type="AlphaFoldDB" id="A0A0P1BRI8"/>
<evidence type="ECO:0000256" key="12">
    <source>
        <dbReference type="SAM" id="MobiDB-lite"/>
    </source>
</evidence>
<feature type="region of interest" description="Disordered" evidence="12">
    <location>
        <begin position="1"/>
        <end position="39"/>
    </location>
</feature>
<dbReference type="EMBL" id="CCYA01000275">
    <property type="protein sequence ID" value="CEH18571.1"/>
    <property type="molecule type" value="Genomic_DNA"/>
</dbReference>
<feature type="binding site" evidence="11">
    <location>
        <position position="118"/>
    </location>
    <ligand>
        <name>S-adenosyl-L-methionine</name>
        <dbReference type="ChEBI" id="CHEBI:59789"/>
    </ligand>
</feature>
<dbReference type="SUPFAM" id="SSF53335">
    <property type="entry name" value="S-adenosyl-L-methionine-dependent methyltransferases"/>
    <property type="match status" value="1"/>
</dbReference>
<comment type="catalytic activity">
    <reaction evidence="9">
        <text>N-terminal L-prolyl-L-prolyl-L-lysyl-[protein] + 2 S-adenosyl-L-methionine = N-terminal N,N-dimethyl-L-prolyl-L-prolyl-L-lysyl-[protein] + 2 S-adenosyl-L-homocysteine + 2 H(+)</text>
        <dbReference type="Rhea" id="RHEA:54736"/>
        <dbReference type="Rhea" id="RHEA-COMP:13787"/>
        <dbReference type="Rhea" id="RHEA-COMP:13974"/>
        <dbReference type="ChEBI" id="CHEBI:15378"/>
        <dbReference type="ChEBI" id="CHEBI:57856"/>
        <dbReference type="ChEBI" id="CHEBI:59789"/>
        <dbReference type="ChEBI" id="CHEBI:138059"/>
        <dbReference type="ChEBI" id="CHEBI:138318"/>
        <dbReference type="EC" id="2.1.1.244"/>
    </reaction>
</comment>
<evidence type="ECO:0000256" key="1">
    <source>
        <dbReference type="ARBA" id="ARBA00009059"/>
    </source>
</evidence>
<dbReference type="PANTHER" id="PTHR12753">
    <property type="entry name" value="AD-003 - RELATED"/>
    <property type="match status" value="1"/>
</dbReference>
<evidence type="ECO:0000256" key="7">
    <source>
        <dbReference type="ARBA" id="ARBA00043129"/>
    </source>
</evidence>
<evidence type="ECO:0000256" key="4">
    <source>
        <dbReference type="ARBA" id="ARBA00022691"/>
    </source>
</evidence>
<sequence>MSRSKPTKRTLDIPSRSPSPPTVRPSISGSKSHAAEPDVEGGVEYWRSVAATVDGVLGGYGKGTLPRVDALGSRLFLLGVLPRLDKVKSSKEQLNGAPETSLSRSARTERRTRGLDTGAGVGRVSRDVLSRLLQHVDLVEPAENQHKLREEARFAPDTVSGSSKAQKGGDNDEQVLYDVVWAQWMLQHLSDEDLIKFLQAAKKSLIRPDLTNGAVAKESSKGAILDGSGCIFVKENVCQEKESGEENVWFDEEDKSITRSRKAFERVFESAGLEIIKTEVQLGLPAELFAVRMWALR</sequence>
<dbReference type="OrthoDB" id="1298661at2759"/>
<comment type="catalytic activity">
    <reaction evidence="8">
        <text>N-terminal L-seryl-L-prolyl-L-lysyl-[protein] + 3 S-adenosyl-L-methionine = N-terminal N,N,N-trimethyl-L-seryl-L-prolyl-L-lysyl-[protein] + 3 S-adenosyl-L-homocysteine + 3 H(+)</text>
        <dbReference type="Rhea" id="RHEA:54724"/>
        <dbReference type="Rhea" id="RHEA-COMP:13789"/>
        <dbReference type="Rhea" id="RHEA-COMP:13973"/>
        <dbReference type="ChEBI" id="CHEBI:15378"/>
        <dbReference type="ChEBI" id="CHEBI:57856"/>
        <dbReference type="ChEBI" id="CHEBI:59789"/>
        <dbReference type="ChEBI" id="CHEBI:138061"/>
        <dbReference type="ChEBI" id="CHEBI:138317"/>
        <dbReference type="EC" id="2.1.1.244"/>
    </reaction>
</comment>
<feature type="region of interest" description="Disordered" evidence="12">
    <location>
        <begin position="88"/>
        <end position="119"/>
    </location>
</feature>
<dbReference type="Pfam" id="PF05891">
    <property type="entry name" value="Methyltransf_PK"/>
    <property type="match status" value="1"/>
</dbReference>
<evidence type="ECO:0000256" key="10">
    <source>
        <dbReference type="ARBA" id="ARBA00048167"/>
    </source>
</evidence>
<dbReference type="Proteomes" id="UP000054845">
    <property type="component" value="Unassembled WGS sequence"/>
</dbReference>
<dbReference type="PIRSF" id="PIRSF016958">
    <property type="entry name" value="DUF858_MeTrfase_lik"/>
    <property type="match status" value="1"/>
</dbReference>
<feature type="region of interest" description="Disordered" evidence="12">
    <location>
        <begin position="151"/>
        <end position="170"/>
    </location>
</feature>
<evidence type="ECO:0000256" key="8">
    <source>
        <dbReference type="ARBA" id="ARBA00047306"/>
    </source>
</evidence>
<dbReference type="GO" id="GO:0071885">
    <property type="term" value="F:N-terminal protein N-methyltransferase activity"/>
    <property type="evidence" value="ECO:0007669"/>
    <property type="project" value="UniProtKB-EC"/>
</dbReference>
<dbReference type="GO" id="GO:0032259">
    <property type="term" value="P:methylation"/>
    <property type="evidence" value="ECO:0007669"/>
    <property type="project" value="UniProtKB-KW"/>
</dbReference>
<dbReference type="PANTHER" id="PTHR12753:SF0">
    <property type="entry name" value="ALPHA N-TERMINAL PROTEIN METHYLTRANSFERASE 1"/>
    <property type="match status" value="1"/>
</dbReference>
<evidence type="ECO:0000256" key="2">
    <source>
        <dbReference type="ARBA" id="ARBA00022603"/>
    </source>
</evidence>
<evidence type="ECO:0000256" key="9">
    <source>
        <dbReference type="ARBA" id="ARBA00047885"/>
    </source>
</evidence>
<organism evidence="13 14">
    <name type="scientific">Ceraceosorus bombacis</name>
    <dbReference type="NCBI Taxonomy" id="401625"/>
    <lineage>
        <taxon>Eukaryota</taxon>
        <taxon>Fungi</taxon>
        <taxon>Dikarya</taxon>
        <taxon>Basidiomycota</taxon>
        <taxon>Ustilaginomycotina</taxon>
        <taxon>Exobasidiomycetes</taxon>
        <taxon>Ceraceosorales</taxon>
        <taxon>Ceraceosoraceae</taxon>
        <taxon>Ceraceosorus</taxon>
    </lineage>
</organism>
<dbReference type="EC" id="2.1.1.244" evidence="5"/>
<dbReference type="InterPro" id="IPR008576">
    <property type="entry name" value="MeTrfase_NTM1"/>
</dbReference>
<keyword evidence="2 13" id="KW-0489">Methyltransferase</keyword>
<reference evidence="14" key="1">
    <citation type="submission" date="2014-09" db="EMBL/GenBank/DDBJ databases">
        <authorList>
            <person name="Sharma Rahul"/>
            <person name="Thines Marco"/>
        </authorList>
    </citation>
    <scope>NUCLEOTIDE SEQUENCE [LARGE SCALE GENOMIC DNA]</scope>
</reference>
<dbReference type="STRING" id="401625.A0A0P1BRI8"/>
<comment type="similarity">
    <text evidence="1">Belongs to the methyltransferase superfamily. NTM1 family.</text>
</comment>
<name>A0A0P1BRI8_9BASI</name>
<proteinExistence type="inferred from homology"/>
<evidence type="ECO:0000256" key="3">
    <source>
        <dbReference type="ARBA" id="ARBA00022679"/>
    </source>
</evidence>
<protein>
    <recommendedName>
        <fullName evidence="6">Alpha N-terminal protein methyltransferase 1</fullName>
        <ecNumber evidence="5">2.1.1.244</ecNumber>
    </recommendedName>
    <alternativeName>
        <fullName evidence="7">X-Pro-Lys N-terminal protein methyltransferase 1</fullName>
    </alternativeName>
</protein>
<keyword evidence="4 11" id="KW-0949">S-adenosyl-L-methionine</keyword>
<evidence type="ECO:0000256" key="6">
    <source>
        <dbReference type="ARBA" id="ARBA00039449"/>
    </source>
</evidence>
<evidence type="ECO:0000256" key="11">
    <source>
        <dbReference type="PIRSR" id="PIRSR016958-1"/>
    </source>
</evidence>
<dbReference type="Gene3D" id="3.40.50.150">
    <property type="entry name" value="Vaccinia Virus protein VP39"/>
    <property type="match status" value="1"/>
</dbReference>
<dbReference type="GO" id="GO:0005737">
    <property type="term" value="C:cytoplasm"/>
    <property type="evidence" value="ECO:0007669"/>
    <property type="project" value="TreeGrafter"/>
</dbReference>
<keyword evidence="14" id="KW-1185">Reference proteome</keyword>
<keyword evidence="3 13" id="KW-0808">Transferase</keyword>